<evidence type="ECO:0000313" key="4">
    <source>
        <dbReference type="EMBL" id="EGR34628.1"/>
    </source>
</evidence>
<name>G0QJH7_ICHMU</name>
<dbReference type="PANTHER" id="PTHR14359">
    <property type="entry name" value="HOMO-OLIGOMERIC FLAVIN CONTAINING CYS DECARBOXYLASE FAMILY"/>
    <property type="match status" value="1"/>
</dbReference>
<organism evidence="4 5">
    <name type="scientific">Ichthyophthirius multifiliis</name>
    <name type="common">White spot disease agent</name>
    <name type="synonym">Ich</name>
    <dbReference type="NCBI Taxonomy" id="5932"/>
    <lineage>
        <taxon>Eukaryota</taxon>
        <taxon>Sar</taxon>
        <taxon>Alveolata</taxon>
        <taxon>Ciliophora</taxon>
        <taxon>Intramacronucleata</taxon>
        <taxon>Oligohymenophorea</taxon>
        <taxon>Hymenostomatida</taxon>
        <taxon>Ophryoglenina</taxon>
        <taxon>Ichthyophthirius</taxon>
    </lineage>
</organism>
<keyword evidence="4" id="KW-0456">Lyase</keyword>
<dbReference type="InParanoid" id="G0QJH7"/>
<comment type="similarity">
    <text evidence="2">Belongs to the HFCD (homooligomeric flavin containing Cys decarboxylase) superfamily.</text>
</comment>
<dbReference type="FunCoup" id="G0QJH7">
    <property type="interactions" value="147"/>
</dbReference>
<keyword evidence="5" id="KW-1185">Reference proteome</keyword>
<evidence type="ECO:0000259" key="3">
    <source>
        <dbReference type="Pfam" id="PF02441"/>
    </source>
</evidence>
<keyword evidence="1" id="KW-0173">Coenzyme A biosynthesis</keyword>
<dbReference type="Gene3D" id="3.40.50.1950">
    <property type="entry name" value="Flavin prenyltransferase-like"/>
    <property type="match status" value="1"/>
</dbReference>
<dbReference type="GO" id="GO:0071513">
    <property type="term" value="C:phosphopantothenoylcysteine decarboxylase complex"/>
    <property type="evidence" value="ECO:0007669"/>
    <property type="project" value="TreeGrafter"/>
</dbReference>
<dbReference type="EMBL" id="GL983067">
    <property type="protein sequence ID" value="EGR34628.1"/>
    <property type="molecule type" value="Genomic_DNA"/>
</dbReference>
<dbReference type="EC" id="4.1.1.36" evidence="4"/>
<dbReference type="OrthoDB" id="1532798at2759"/>
<dbReference type="GO" id="GO:0004633">
    <property type="term" value="F:phosphopantothenoylcysteine decarboxylase activity"/>
    <property type="evidence" value="ECO:0007669"/>
    <property type="project" value="UniProtKB-EC"/>
</dbReference>
<dbReference type="InterPro" id="IPR003382">
    <property type="entry name" value="Flavoprotein"/>
</dbReference>
<proteinExistence type="inferred from homology"/>
<dbReference type="GeneID" id="14910819"/>
<dbReference type="PANTHER" id="PTHR14359:SF6">
    <property type="entry name" value="PHOSPHOPANTOTHENOYLCYSTEINE DECARBOXYLASE"/>
    <property type="match status" value="1"/>
</dbReference>
<evidence type="ECO:0000313" key="5">
    <source>
        <dbReference type="Proteomes" id="UP000008983"/>
    </source>
</evidence>
<accession>G0QJH7</accession>
<dbReference type="SUPFAM" id="SSF52507">
    <property type="entry name" value="Homo-oligomeric flavin-containing Cys decarboxylases, HFCD"/>
    <property type="match status" value="1"/>
</dbReference>
<gene>
    <name evidence="4" type="ORF">IMG5_005500</name>
</gene>
<dbReference type="Proteomes" id="UP000008983">
    <property type="component" value="Unassembled WGS sequence"/>
</dbReference>
<dbReference type="InterPro" id="IPR036551">
    <property type="entry name" value="Flavin_trans-like"/>
</dbReference>
<dbReference type="AlphaFoldDB" id="G0QJH7"/>
<dbReference type="GO" id="GO:0015937">
    <property type="term" value="P:coenzyme A biosynthetic process"/>
    <property type="evidence" value="ECO:0007669"/>
    <property type="project" value="UniProtKB-KW"/>
</dbReference>
<reference evidence="4 5" key="1">
    <citation type="submission" date="2011-07" db="EMBL/GenBank/DDBJ databases">
        <authorList>
            <person name="Coyne R."/>
            <person name="Brami D."/>
            <person name="Johnson J."/>
            <person name="Hostetler J."/>
            <person name="Hannick L."/>
            <person name="Clark T."/>
            <person name="Cassidy-Hanley D."/>
            <person name="Inman J."/>
        </authorList>
    </citation>
    <scope>NUCLEOTIDE SEQUENCE [LARGE SCALE GENOMIC DNA]</scope>
    <source>
        <strain evidence="4 5">G5</strain>
    </source>
</reference>
<evidence type="ECO:0000256" key="2">
    <source>
        <dbReference type="ARBA" id="ARBA00038350"/>
    </source>
</evidence>
<dbReference type="GO" id="GO:0010181">
    <property type="term" value="F:FMN binding"/>
    <property type="evidence" value="ECO:0007669"/>
    <property type="project" value="TreeGrafter"/>
</dbReference>
<dbReference type="OMA" id="KGLACGD"/>
<feature type="domain" description="Flavoprotein" evidence="3">
    <location>
        <begin position="7"/>
        <end position="183"/>
    </location>
</feature>
<evidence type="ECO:0000256" key="1">
    <source>
        <dbReference type="ARBA" id="ARBA00022993"/>
    </source>
</evidence>
<dbReference type="RefSeq" id="XP_004039932.1">
    <property type="nucleotide sequence ID" value="XM_004039884.1"/>
</dbReference>
<dbReference type="eggNOG" id="KOG0672">
    <property type="taxonomic scope" value="Eukaryota"/>
</dbReference>
<dbReference type="Pfam" id="PF02441">
    <property type="entry name" value="Flavoprotein"/>
    <property type="match status" value="1"/>
</dbReference>
<sequence>MEDQKLNLLIGLSGSIAVIKLQEILEKLIKSEKFNIKIVATQKSLTFFDYAIQSYIEQNKLEIFTDENEWGQWKQRGDPVLHIDLRKWAHIFVITPLSANTLAKITNGICDNLLTSIVRAWDLTLDSKQIFFRYNQQDTVQTILNKPIIVAPAMNTYMYNHPITLKQLNKLKKWNFIIMDTLEKILMCGDKGIYLQQKD</sequence>
<protein>
    <submittedName>
        <fullName evidence="4">Phosphopantothenoylcysteine decarboxylase, putative</fullName>
        <ecNumber evidence="4">4.1.1.36</ecNumber>
    </submittedName>
</protein>
<dbReference type="STRING" id="857967.G0QJH7"/>